<reference evidence="1" key="1">
    <citation type="submission" date="2020-09" db="EMBL/GenBank/DDBJ databases">
        <title>Pelagicoccus enzymogenes sp. nov. with an EPS production, isolated from marine sediment.</title>
        <authorList>
            <person name="Feng X."/>
        </authorList>
    </citation>
    <scope>NUCLEOTIDE SEQUENCE</scope>
    <source>
        <strain evidence="1">NFK12</strain>
    </source>
</reference>
<dbReference type="Proteomes" id="UP000622317">
    <property type="component" value="Unassembled WGS sequence"/>
</dbReference>
<name>A0A927FA00_9BACT</name>
<comment type="caution">
    <text evidence="1">The sequence shown here is derived from an EMBL/GenBank/DDBJ whole genome shotgun (WGS) entry which is preliminary data.</text>
</comment>
<protein>
    <submittedName>
        <fullName evidence="1">Uncharacterized protein</fullName>
    </submittedName>
</protein>
<dbReference type="AlphaFoldDB" id="A0A927FA00"/>
<gene>
    <name evidence="1" type="ORF">IEN85_17110</name>
</gene>
<evidence type="ECO:0000313" key="1">
    <source>
        <dbReference type="EMBL" id="MBD5781223.1"/>
    </source>
</evidence>
<organism evidence="1 2">
    <name type="scientific">Pelagicoccus enzymogenes</name>
    <dbReference type="NCBI Taxonomy" id="2773457"/>
    <lineage>
        <taxon>Bacteria</taxon>
        <taxon>Pseudomonadati</taxon>
        <taxon>Verrucomicrobiota</taxon>
        <taxon>Opitutia</taxon>
        <taxon>Puniceicoccales</taxon>
        <taxon>Pelagicoccaceae</taxon>
        <taxon>Pelagicoccus</taxon>
    </lineage>
</organism>
<sequence length="147" mass="17326">MPFETKWEPNGFYARFWGDVRIDEIAAKNRHFSNSPRSDKAHYQIFDGSEITSIVLPPNGINEIASHDIGMGYYMKNLSVIHIGSNPEVREFYERYISTCLRLNLTWKFQICQTLEQARTWIQQQEKRRGEELEQAATPPFYFNPNF</sequence>
<keyword evidence="2" id="KW-1185">Reference proteome</keyword>
<proteinExistence type="predicted"/>
<dbReference type="RefSeq" id="WP_191618323.1">
    <property type="nucleotide sequence ID" value="NZ_JACYFG010000040.1"/>
</dbReference>
<accession>A0A927FA00</accession>
<evidence type="ECO:0000313" key="2">
    <source>
        <dbReference type="Proteomes" id="UP000622317"/>
    </source>
</evidence>
<dbReference type="EMBL" id="JACYFG010000040">
    <property type="protein sequence ID" value="MBD5781223.1"/>
    <property type="molecule type" value="Genomic_DNA"/>
</dbReference>